<organism evidence="4 5">
    <name type="scientific">Rhodobium orientis</name>
    <dbReference type="NCBI Taxonomy" id="34017"/>
    <lineage>
        <taxon>Bacteria</taxon>
        <taxon>Pseudomonadati</taxon>
        <taxon>Pseudomonadota</taxon>
        <taxon>Alphaproteobacteria</taxon>
        <taxon>Hyphomicrobiales</taxon>
        <taxon>Rhodobiaceae</taxon>
        <taxon>Rhodobium</taxon>
    </lineage>
</organism>
<dbReference type="EMBL" id="NPEV01000048">
    <property type="protein sequence ID" value="RAI25414.1"/>
    <property type="molecule type" value="Genomic_DNA"/>
</dbReference>
<keyword evidence="2" id="KW-0119">Carbohydrate metabolism</keyword>
<proteinExistence type="inferred from homology"/>
<comment type="similarity">
    <text evidence="1">Belongs to the cycloisomerase 2 family.</text>
</comment>
<sequence>MRTSAAAAGLRSMADTPAPEKATCWLAVGSVNRPIPYFDGAAGHGISVFGLDEETGEWALLSETGDIDNPTFLAVDAEAGRVFASSEVFEWNEGLVSAYKLDPATGALSYINKQVVPGSLTAHLALDGSCRFVLATNYSHEMADEVPGQAMAVFPVREDGGLQPASASVKHEGSGPNPDRQRVPHPHSTVASPENDLISVADLGCDRLFHYAFDSATGTLTPAADAETVLPPGAGPRHFLYAPDGHHLYVITELASTVVVYRREAGRLEGPISEISTLPAGFSGETLCADIQISADGRFLYGSNRGHDSIACFSADLESGALEAIGHTPCGGKIPRSFALTPSGRHMVVANQESDSLAVLAIDPETGLLSDTGWRLPVGSPTCVKAFVPKG</sequence>
<gene>
    <name evidence="4" type="ORF">CH339_18370</name>
</gene>
<evidence type="ECO:0000256" key="3">
    <source>
        <dbReference type="SAM" id="MobiDB-lite"/>
    </source>
</evidence>
<feature type="region of interest" description="Disordered" evidence="3">
    <location>
        <begin position="163"/>
        <end position="192"/>
    </location>
</feature>
<evidence type="ECO:0000256" key="2">
    <source>
        <dbReference type="ARBA" id="ARBA00022526"/>
    </source>
</evidence>
<evidence type="ECO:0000313" key="4">
    <source>
        <dbReference type="EMBL" id="RAI25414.1"/>
    </source>
</evidence>
<name>A0A327JJ65_9HYPH</name>
<dbReference type="InterPro" id="IPR050282">
    <property type="entry name" value="Cycloisomerase_2"/>
</dbReference>
<reference evidence="4 5" key="1">
    <citation type="submission" date="2017-07" db="EMBL/GenBank/DDBJ databases">
        <title>Draft Genome Sequences of Select Purple Nonsulfur Bacteria.</title>
        <authorList>
            <person name="Lasarre B."/>
            <person name="Mckinlay J.B."/>
        </authorList>
    </citation>
    <scope>NUCLEOTIDE SEQUENCE [LARGE SCALE GENOMIC DNA]</scope>
    <source>
        <strain evidence="4 5">DSM 11290</strain>
    </source>
</reference>
<dbReference type="InterPro" id="IPR015943">
    <property type="entry name" value="WD40/YVTN_repeat-like_dom_sf"/>
</dbReference>
<dbReference type="OrthoDB" id="9790815at2"/>
<dbReference type="GO" id="GO:0017057">
    <property type="term" value="F:6-phosphogluconolactonase activity"/>
    <property type="evidence" value="ECO:0007669"/>
    <property type="project" value="TreeGrafter"/>
</dbReference>
<dbReference type="AlphaFoldDB" id="A0A327JJ65"/>
<dbReference type="Proteomes" id="UP000249299">
    <property type="component" value="Unassembled WGS sequence"/>
</dbReference>
<accession>A0A327JJ65</accession>
<dbReference type="Gene3D" id="2.130.10.10">
    <property type="entry name" value="YVTN repeat-like/Quinoprotein amine dehydrogenase"/>
    <property type="match status" value="1"/>
</dbReference>
<comment type="caution">
    <text evidence="4">The sequence shown here is derived from an EMBL/GenBank/DDBJ whole genome shotgun (WGS) entry which is preliminary data.</text>
</comment>
<dbReference type="InterPro" id="IPR011048">
    <property type="entry name" value="Haem_d1_sf"/>
</dbReference>
<dbReference type="PANTHER" id="PTHR30344:SF1">
    <property type="entry name" value="6-PHOSPHOGLUCONOLACTONASE"/>
    <property type="match status" value="1"/>
</dbReference>
<keyword evidence="5" id="KW-1185">Reference proteome</keyword>
<protein>
    <recommendedName>
        <fullName evidence="6">6-phosphogluconolactonase</fullName>
    </recommendedName>
</protein>
<keyword evidence="2" id="KW-0313">Glucose metabolism</keyword>
<evidence type="ECO:0000313" key="5">
    <source>
        <dbReference type="Proteomes" id="UP000249299"/>
    </source>
</evidence>
<dbReference type="PANTHER" id="PTHR30344">
    <property type="entry name" value="6-PHOSPHOGLUCONOLACTONASE-RELATED"/>
    <property type="match status" value="1"/>
</dbReference>
<dbReference type="SUPFAM" id="SSF51004">
    <property type="entry name" value="C-terminal (heme d1) domain of cytochrome cd1-nitrite reductase"/>
    <property type="match status" value="1"/>
</dbReference>
<dbReference type="Pfam" id="PF10282">
    <property type="entry name" value="Lactonase"/>
    <property type="match status" value="1"/>
</dbReference>
<dbReference type="InterPro" id="IPR019405">
    <property type="entry name" value="Lactonase_7-beta_prop"/>
</dbReference>
<evidence type="ECO:0008006" key="6">
    <source>
        <dbReference type="Google" id="ProtNLM"/>
    </source>
</evidence>
<dbReference type="GO" id="GO:0005829">
    <property type="term" value="C:cytosol"/>
    <property type="evidence" value="ECO:0007669"/>
    <property type="project" value="TreeGrafter"/>
</dbReference>
<dbReference type="GO" id="GO:0006006">
    <property type="term" value="P:glucose metabolic process"/>
    <property type="evidence" value="ECO:0007669"/>
    <property type="project" value="UniProtKB-KW"/>
</dbReference>
<evidence type="ECO:0000256" key="1">
    <source>
        <dbReference type="ARBA" id="ARBA00005564"/>
    </source>
</evidence>